<feature type="transmembrane region" description="Helical" evidence="1">
    <location>
        <begin position="174"/>
        <end position="193"/>
    </location>
</feature>
<feature type="transmembrane region" description="Helical" evidence="1">
    <location>
        <begin position="392"/>
        <end position="413"/>
    </location>
</feature>
<dbReference type="PANTHER" id="PTHR38454">
    <property type="entry name" value="INTEGRAL MEMBRANE PROTEIN-RELATED"/>
    <property type="match status" value="1"/>
</dbReference>
<dbReference type="EMBL" id="BLXZ01000008">
    <property type="protein sequence ID" value="GFO70148.1"/>
    <property type="molecule type" value="Genomic_DNA"/>
</dbReference>
<proteinExistence type="predicted"/>
<gene>
    <name evidence="2" type="ORF">GMLC_37270</name>
</gene>
<dbReference type="Pfam" id="PF09586">
    <property type="entry name" value="YfhO"/>
    <property type="match status" value="1"/>
</dbReference>
<feature type="transmembrane region" description="Helical" evidence="1">
    <location>
        <begin position="353"/>
        <end position="372"/>
    </location>
</feature>
<evidence type="ECO:0000313" key="3">
    <source>
        <dbReference type="Proteomes" id="UP000587586"/>
    </source>
</evidence>
<feature type="transmembrane region" description="Helical" evidence="1">
    <location>
        <begin position="91"/>
        <end position="112"/>
    </location>
</feature>
<feature type="transmembrane region" description="Helical" evidence="1">
    <location>
        <begin position="328"/>
        <end position="346"/>
    </location>
</feature>
<dbReference type="Proteomes" id="UP000587586">
    <property type="component" value="Unassembled WGS sequence"/>
</dbReference>
<name>A0A6V8NC07_9BACT</name>
<feature type="transmembrane region" description="Helical" evidence="1">
    <location>
        <begin position="233"/>
        <end position="256"/>
    </location>
</feature>
<dbReference type="RefSeq" id="WP_183362730.1">
    <property type="nucleotide sequence ID" value="NZ_BLXZ01000008.1"/>
</dbReference>
<feature type="transmembrane region" description="Helical" evidence="1">
    <location>
        <begin position="147"/>
        <end position="167"/>
    </location>
</feature>
<protein>
    <submittedName>
        <fullName evidence="2">Membrane protein</fullName>
    </submittedName>
</protein>
<reference evidence="3" key="1">
    <citation type="submission" date="2020-06" db="EMBL/GenBank/DDBJ databases">
        <title>Draft genomic sequecing of Geomonas sp. Red745.</title>
        <authorList>
            <person name="Itoh H."/>
            <person name="Xu Z.X."/>
            <person name="Ushijima N."/>
            <person name="Masuda Y."/>
            <person name="Shiratori Y."/>
            <person name="Senoo K."/>
        </authorList>
    </citation>
    <scope>NUCLEOTIDE SEQUENCE [LARGE SCALE GENOMIC DNA]</scope>
    <source>
        <strain evidence="3">Red745</strain>
    </source>
</reference>
<accession>A0A6V8NC07</accession>
<evidence type="ECO:0000313" key="2">
    <source>
        <dbReference type="EMBL" id="GFO70148.1"/>
    </source>
</evidence>
<feature type="transmembrane region" description="Helical" evidence="1">
    <location>
        <begin position="425"/>
        <end position="443"/>
    </location>
</feature>
<sequence length="811" mass="90866">MTERRKDLLCLSALFVVLMLFYAKILFTGKVISAPDIINESYWGFVSQKSEPFWDIFAFDKVQAGWNIFINSGFTSEGGISPIHFLFWLKLIQFVFPLPSVVAWHIVLHLFFGATGLFLFCRAIGAGRLGSLLAALIFAIAPENATLINAGHVMKIATISYAPWAFYVLERGFLTRRLIFFLATGLVLALQFFNTHWQIAYYTCLCIGIYGIVRSLIILRSPQERALFPVPKLFGMNLVVLVFFLTTVSVGLLPLANWSQDTNRGVQSGANQGKGGLSRDEAMSWSLPPEEVGAFVIPGFFGLSRQEGGENPKNIASYYWGRMNFTQTASYMGLLPWLLVPLPLIFRRNRYTWLATAAIVGGVFFSMGKYSLFYNLLFDYFPGINRFRVPKMIMFIPVMGLGVLSAFGLDLLLDPRTRETRQFKKYLIGVTVLPVALLLLLGAELIGRDFWINQFIDMLSQPTRYQPQSEQLVLQRWTNLVTETGLAAGLAALFAAVFWAYRKGVLAAKFLPAALLVLFLVDVGRIDSKFLFTIPVPEKNRAQKTPVIEYLIQHRSDQYRVLPMDGSDPMAYVAQNIPVMFTSNAVQQRRWQEFLDNVNMASAMLDLLNIRYLVIGSEQFAKEKAALGPKFVPVFTSPDGKSLILENRTVLPKAWLVGAVAVIQSPEQRLGYLQDPGYDPSQIVMVESPPPIPLANPNAPAAGAPGTVQVTRYQGEHIDLNALVARNAILVLGEKYYKGWRATVDGKETEIYPVNHVLRGIYLTPGNHKVEFSFDPAPFKIGKSLTLASFALFFIMLGRELWLKRTGKLKA</sequence>
<keyword evidence="1" id="KW-0812">Transmembrane</keyword>
<feature type="transmembrane region" description="Helical" evidence="1">
    <location>
        <begin position="784"/>
        <end position="802"/>
    </location>
</feature>
<keyword evidence="1" id="KW-1133">Transmembrane helix</keyword>
<keyword evidence="3" id="KW-1185">Reference proteome</keyword>
<feature type="transmembrane region" description="Helical" evidence="1">
    <location>
        <begin position="199"/>
        <end position="221"/>
    </location>
</feature>
<keyword evidence="1" id="KW-0472">Membrane</keyword>
<dbReference type="PANTHER" id="PTHR38454:SF1">
    <property type="entry name" value="INTEGRAL MEMBRANE PROTEIN"/>
    <property type="match status" value="1"/>
</dbReference>
<feature type="transmembrane region" description="Helical" evidence="1">
    <location>
        <begin position="484"/>
        <end position="501"/>
    </location>
</feature>
<dbReference type="AlphaFoldDB" id="A0A6V8NC07"/>
<comment type="caution">
    <text evidence="2">The sequence shown here is derived from an EMBL/GenBank/DDBJ whole genome shotgun (WGS) entry which is preliminary data.</text>
</comment>
<evidence type="ECO:0000256" key="1">
    <source>
        <dbReference type="SAM" id="Phobius"/>
    </source>
</evidence>
<organism evidence="2 3">
    <name type="scientific">Geomonas limicola</name>
    <dbReference type="NCBI Taxonomy" id="2740186"/>
    <lineage>
        <taxon>Bacteria</taxon>
        <taxon>Pseudomonadati</taxon>
        <taxon>Thermodesulfobacteriota</taxon>
        <taxon>Desulfuromonadia</taxon>
        <taxon>Geobacterales</taxon>
        <taxon>Geobacteraceae</taxon>
        <taxon>Geomonas</taxon>
    </lineage>
</organism>
<feature type="transmembrane region" description="Helical" evidence="1">
    <location>
        <begin position="508"/>
        <end position="526"/>
    </location>
</feature>
<dbReference type="InterPro" id="IPR018580">
    <property type="entry name" value="Uncharacterised_YfhO"/>
</dbReference>
<feature type="transmembrane region" description="Helical" evidence="1">
    <location>
        <begin position="119"/>
        <end position="141"/>
    </location>
</feature>